<organism evidence="1">
    <name type="scientific">hydrothermal vent metagenome</name>
    <dbReference type="NCBI Taxonomy" id="652676"/>
    <lineage>
        <taxon>unclassified sequences</taxon>
        <taxon>metagenomes</taxon>
        <taxon>ecological metagenomes</taxon>
    </lineage>
</organism>
<dbReference type="AlphaFoldDB" id="A0A3B0U7T0"/>
<dbReference type="PANTHER" id="PTHR10000">
    <property type="entry name" value="PHOSPHOSERINE PHOSPHATASE"/>
    <property type="match status" value="1"/>
</dbReference>
<dbReference type="GO" id="GO:0000287">
    <property type="term" value="F:magnesium ion binding"/>
    <property type="evidence" value="ECO:0007669"/>
    <property type="project" value="TreeGrafter"/>
</dbReference>
<sequence>MVIFPNDESLFNKLKIKVEKLFPEVRAIRATSPLGTGYIWMELFHKDVSKGNGIAHLCEIIGVHPGQTMGIGNDYNDIDLLNFTNYSYLVENAPEELKPHFENAPSNEDHAFSIIVKRLLGIS</sequence>
<protein>
    <submittedName>
        <fullName evidence="1">Uncharacterized protein</fullName>
    </submittedName>
</protein>
<reference evidence="1" key="1">
    <citation type="submission" date="2018-06" db="EMBL/GenBank/DDBJ databases">
        <authorList>
            <person name="Zhirakovskaya E."/>
        </authorList>
    </citation>
    <scope>NUCLEOTIDE SEQUENCE</scope>
</reference>
<evidence type="ECO:0000313" key="1">
    <source>
        <dbReference type="EMBL" id="VAW20569.1"/>
    </source>
</evidence>
<dbReference type="PANTHER" id="PTHR10000:SF8">
    <property type="entry name" value="HAD SUPERFAMILY HYDROLASE-LIKE, TYPE 3"/>
    <property type="match status" value="1"/>
</dbReference>
<dbReference type="GO" id="GO:0016791">
    <property type="term" value="F:phosphatase activity"/>
    <property type="evidence" value="ECO:0007669"/>
    <property type="project" value="TreeGrafter"/>
</dbReference>
<dbReference type="Gene3D" id="3.30.1240.10">
    <property type="match status" value="1"/>
</dbReference>
<dbReference type="GO" id="GO:0005829">
    <property type="term" value="C:cytosol"/>
    <property type="evidence" value="ECO:0007669"/>
    <property type="project" value="TreeGrafter"/>
</dbReference>
<gene>
    <name evidence="1" type="ORF">MNBD_BACTEROID01-163</name>
</gene>
<dbReference type="SUPFAM" id="SSF56784">
    <property type="entry name" value="HAD-like"/>
    <property type="match status" value="1"/>
</dbReference>
<dbReference type="InterPro" id="IPR036412">
    <property type="entry name" value="HAD-like_sf"/>
</dbReference>
<dbReference type="InterPro" id="IPR023214">
    <property type="entry name" value="HAD_sf"/>
</dbReference>
<name>A0A3B0U7T0_9ZZZZ</name>
<dbReference type="Gene3D" id="3.40.50.1000">
    <property type="entry name" value="HAD superfamily/HAD-like"/>
    <property type="match status" value="1"/>
</dbReference>
<proteinExistence type="predicted"/>
<dbReference type="EMBL" id="UOEP01000124">
    <property type="protein sequence ID" value="VAW20569.1"/>
    <property type="molecule type" value="Genomic_DNA"/>
</dbReference>
<dbReference type="Pfam" id="PF08282">
    <property type="entry name" value="Hydrolase_3"/>
    <property type="match status" value="1"/>
</dbReference>
<accession>A0A3B0U7T0</accession>